<feature type="domain" description="Type I restriction enzyme HindI endonuclease subunit-like C-terminal" evidence="1">
    <location>
        <begin position="14"/>
        <end position="123"/>
    </location>
</feature>
<name>A0A2T5E0J1_VIBSP</name>
<proteinExistence type="predicted"/>
<dbReference type="AlphaFoldDB" id="A0A2T5E0J1"/>
<dbReference type="RefSeq" id="WP_017089097.1">
    <property type="nucleotide sequence ID" value="NZ_PIFK01000155.1"/>
</dbReference>
<evidence type="ECO:0000259" key="1">
    <source>
        <dbReference type="Pfam" id="PF11867"/>
    </source>
</evidence>
<gene>
    <name evidence="2" type="ORF">CWO07_26550</name>
</gene>
<dbReference type="Pfam" id="PF11867">
    <property type="entry name" value="T1RH-like_C"/>
    <property type="match status" value="1"/>
</dbReference>
<accession>A0A2T5E0J1</accession>
<dbReference type="InterPro" id="IPR021810">
    <property type="entry name" value="T1RH-like_C"/>
</dbReference>
<sequence length="132" mass="15640">MSSLTGADHLGAYTAEEFFQRLSGFLHDLDHEEKRTVREGLSEEELAVFDLMTQELPLNEKERNEVKRIAKDLVDNMKELLVIDWRKKQRTKARVRSYIEDVLDRLPESYDDDLWPKTCSEVYMHVYEKYPG</sequence>
<comment type="caution">
    <text evidence="2">The sequence shown here is derived from an EMBL/GenBank/DDBJ whole genome shotgun (WGS) entry which is preliminary data.</text>
</comment>
<organism evidence="2 3">
    <name type="scientific">Vibrio splendidus</name>
    <dbReference type="NCBI Taxonomy" id="29497"/>
    <lineage>
        <taxon>Bacteria</taxon>
        <taxon>Pseudomonadati</taxon>
        <taxon>Pseudomonadota</taxon>
        <taxon>Gammaproteobacteria</taxon>
        <taxon>Vibrionales</taxon>
        <taxon>Vibrionaceae</taxon>
        <taxon>Vibrio</taxon>
    </lineage>
</organism>
<dbReference type="EMBL" id="PIFK01000155">
    <property type="protein sequence ID" value="PTP12849.1"/>
    <property type="molecule type" value="Genomic_DNA"/>
</dbReference>
<reference evidence="2 3" key="1">
    <citation type="submission" date="2017-11" db="EMBL/GenBank/DDBJ databases">
        <title>Population delineation of vibrios coincides with oyster pathogenicity.</title>
        <authorList>
            <person name="Bruto M."/>
            <person name="Labreuche Y."/>
            <person name="James A."/>
            <person name="Piel D."/>
            <person name="Chenivesse S."/>
            <person name="Petton B."/>
            <person name="Polz M.F."/>
            <person name="Le Roux F."/>
        </authorList>
    </citation>
    <scope>NUCLEOTIDE SEQUENCE [LARGE SCALE GENOMIC DNA]</scope>
    <source>
        <strain evidence="2 3">FF_144</strain>
    </source>
</reference>
<evidence type="ECO:0000313" key="2">
    <source>
        <dbReference type="EMBL" id="PTP12849.1"/>
    </source>
</evidence>
<protein>
    <submittedName>
        <fullName evidence="2">DUF3387 domain-containing protein</fullName>
    </submittedName>
</protein>
<evidence type="ECO:0000313" key="3">
    <source>
        <dbReference type="Proteomes" id="UP000244197"/>
    </source>
</evidence>
<dbReference type="Proteomes" id="UP000244197">
    <property type="component" value="Unassembled WGS sequence"/>
</dbReference>